<proteinExistence type="inferred from homology"/>
<evidence type="ECO:0000256" key="4">
    <source>
        <dbReference type="RuleBase" id="RU362030"/>
    </source>
</evidence>
<keyword evidence="4" id="KW-0949">S-adenosyl-L-methionine</keyword>
<sequence>MPPTSADPISYTAKIVAAKRAIEQSLPQPLFDDPYAAALAGDEVEHLLAKWQQVSNQQERSLEEVVAKRTRYIAIRTRFFDDLLLATLPQLPEPQVVILGSGLDTRAYRLPWPPATCLYEIDVPAVLDYKANILRNYEPNCCHHLIAGDLEDVQTGWVARLLEAGLRQLPTIWLLEGVTMYLPEPSAHSLLRTVATLSCPGSVLGMDGVNDGSIRAAQRAKRDDRGRVVRHWQFGCDDPQQLLERYGWSARVSQPQDVGIAHGRYPKSMPVTAEVGGHQSERGVWLVQAKKDP</sequence>
<dbReference type="Proteomes" id="UP001482513">
    <property type="component" value="Unassembled WGS sequence"/>
</dbReference>
<comment type="caution">
    <text evidence="5">The sequence shown here is derived from an EMBL/GenBank/DDBJ whole genome shotgun (WGS) entry which is preliminary data.</text>
</comment>
<dbReference type="EC" id="2.1.1.-" evidence="4"/>
<dbReference type="Gene3D" id="3.40.50.150">
    <property type="entry name" value="Vaccinia Virus protein VP39"/>
    <property type="match status" value="1"/>
</dbReference>
<dbReference type="InterPro" id="IPR007213">
    <property type="entry name" value="Ppm1/Ppm2/Tcmp"/>
</dbReference>
<keyword evidence="2 4" id="KW-0489">Methyltransferase</keyword>
<keyword evidence="3 5" id="KW-0808">Transferase</keyword>
<evidence type="ECO:0000313" key="6">
    <source>
        <dbReference type="Proteomes" id="UP001482513"/>
    </source>
</evidence>
<accession>A0ABV0K8G8</accession>
<reference evidence="5 6" key="1">
    <citation type="submission" date="2022-04" db="EMBL/GenBank/DDBJ databases">
        <title>Positive selection, recombination, and allopatry shape intraspecific diversity of widespread and dominant cyanobacteria.</title>
        <authorList>
            <person name="Wei J."/>
            <person name="Shu W."/>
            <person name="Hu C."/>
        </authorList>
    </citation>
    <scope>NUCLEOTIDE SEQUENCE [LARGE SCALE GENOMIC DNA]</scope>
    <source>
        <strain evidence="5 6">DQ-A4</strain>
    </source>
</reference>
<evidence type="ECO:0000256" key="1">
    <source>
        <dbReference type="ARBA" id="ARBA00008138"/>
    </source>
</evidence>
<dbReference type="PANTHER" id="PTHR43619:SF2">
    <property type="entry name" value="S-ADENOSYL-L-METHIONINE-DEPENDENT METHYLTRANSFERASES SUPERFAMILY PROTEIN"/>
    <property type="match status" value="1"/>
</dbReference>
<name>A0ABV0K8G8_9CYAN</name>
<dbReference type="GO" id="GO:0032259">
    <property type="term" value="P:methylation"/>
    <property type="evidence" value="ECO:0007669"/>
    <property type="project" value="UniProtKB-KW"/>
</dbReference>
<protein>
    <recommendedName>
        <fullName evidence="4">S-adenosyl-L-methionine-dependent methyltransferase</fullName>
        <ecNumber evidence="4">2.1.1.-</ecNumber>
    </recommendedName>
</protein>
<dbReference type="NCBIfam" id="TIGR00027">
    <property type="entry name" value="mthyl_TIGR00027"/>
    <property type="match status" value="1"/>
</dbReference>
<dbReference type="InterPro" id="IPR011610">
    <property type="entry name" value="SAM_mthyl_Trfase_ML2640-like"/>
</dbReference>
<dbReference type="SUPFAM" id="SSF53335">
    <property type="entry name" value="S-adenosyl-L-methionine-dependent methyltransferases"/>
    <property type="match status" value="1"/>
</dbReference>
<comment type="similarity">
    <text evidence="1 4">Belongs to the UPF0677 family.</text>
</comment>
<dbReference type="PANTHER" id="PTHR43619">
    <property type="entry name" value="S-ADENOSYL-L-METHIONINE-DEPENDENT METHYLTRANSFERASE YKTD-RELATED"/>
    <property type="match status" value="1"/>
</dbReference>
<comment type="function">
    <text evidence="4">Exhibits S-adenosyl-L-methionine-dependent methyltransferase activity.</text>
</comment>
<evidence type="ECO:0000313" key="5">
    <source>
        <dbReference type="EMBL" id="MEP0949071.1"/>
    </source>
</evidence>
<gene>
    <name evidence="5" type="ORF">NC992_19480</name>
</gene>
<dbReference type="InterPro" id="IPR029063">
    <property type="entry name" value="SAM-dependent_MTases_sf"/>
</dbReference>
<dbReference type="EMBL" id="JAMPKX010000010">
    <property type="protein sequence ID" value="MEP0949071.1"/>
    <property type="molecule type" value="Genomic_DNA"/>
</dbReference>
<keyword evidence="6" id="KW-1185">Reference proteome</keyword>
<dbReference type="Pfam" id="PF04072">
    <property type="entry name" value="LCM"/>
    <property type="match status" value="1"/>
</dbReference>
<organism evidence="5 6">
    <name type="scientific">Leptolyngbya subtilissima DQ-A4</name>
    <dbReference type="NCBI Taxonomy" id="2933933"/>
    <lineage>
        <taxon>Bacteria</taxon>
        <taxon>Bacillati</taxon>
        <taxon>Cyanobacteriota</taxon>
        <taxon>Cyanophyceae</taxon>
        <taxon>Leptolyngbyales</taxon>
        <taxon>Leptolyngbyaceae</taxon>
        <taxon>Leptolyngbya group</taxon>
        <taxon>Leptolyngbya</taxon>
    </lineage>
</organism>
<evidence type="ECO:0000256" key="3">
    <source>
        <dbReference type="ARBA" id="ARBA00022679"/>
    </source>
</evidence>
<dbReference type="GO" id="GO:0008168">
    <property type="term" value="F:methyltransferase activity"/>
    <property type="evidence" value="ECO:0007669"/>
    <property type="project" value="UniProtKB-KW"/>
</dbReference>
<evidence type="ECO:0000256" key="2">
    <source>
        <dbReference type="ARBA" id="ARBA00022603"/>
    </source>
</evidence>
<dbReference type="RefSeq" id="WP_190694085.1">
    <property type="nucleotide sequence ID" value="NZ_JAMPKX010000010.1"/>
</dbReference>